<dbReference type="InterPro" id="IPR000073">
    <property type="entry name" value="AB_hydrolase_1"/>
</dbReference>
<dbReference type="Gene3D" id="3.40.50.1820">
    <property type="entry name" value="alpha/beta hydrolase"/>
    <property type="match status" value="1"/>
</dbReference>
<dbReference type="InterPro" id="IPR029058">
    <property type="entry name" value="AB_hydrolase_fold"/>
</dbReference>
<sequence>MDAAHEDQRHGSRLPAPAPWGAHPSAVLGSVLVSTATAPISTTAVGDAGVPVVFLHGLFGQGRNFMQIAKALQPEARSLLVDLPNHGRSVWTERFEYDEMADLVAEALATGIAADGPVHVVGHSMGGKVAMVLALRHPDLVDRLAVVDIAPTSGGSLGEFAHLLDALAAIDTSTLSGRVEADERLAERVDDPRVRGFLLQNLRPEGGTFRWLANLELLRNELPAIGGFPATGGATFDHPVLWVAGERSDYVRPEHGPLMRGLFPRTTLVTVRDAGHWVHSEQPETFVSTLRAFLVAPAR</sequence>
<dbReference type="EMBL" id="JAGEMK010000001">
    <property type="protein sequence ID" value="MBO1750287.1"/>
    <property type="molecule type" value="Genomic_DNA"/>
</dbReference>
<evidence type="ECO:0000313" key="3">
    <source>
        <dbReference type="EMBL" id="MBO1750287.1"/>
    </source>
</evidence>
<proteinExistence type="predicted"/>
<dbReference type="Pfam" id="PF00561">
    <property type="entry name" value="Abhydrolase_1"/>
    <property type="match status" value="1"/>
</dbReference>
<dbReference type="GO" id="GO:0052689">
    <property type="term" value="F:carboxylic ester hydrolase activity"/>
    <property type="evidence" value="ECO:0007669"/>
    <property type="project" value="TreeGrafter"/>
</dbReference>
<dbReference type="PANTHER" id="PTHR46118">
    <property type="entry name" value="PROTEIN ABHD11"/>
    <property type="match status" value="1"/>
</dbReference>
<keyword evidence="1 3" id="KW-0378">Hydrolase</keyword>
<name>A0A939LS10_9CELL</name>
<feature type="domain" description="AB hydrolase-1" evidence="2">
    <location>
        <begin position="51"/>
        <end position="282"/>
    </location>
</feature>
<organism evidence="3 4">
    <name type="scientific">Actinotalea soli</name>
    <dbReference type="NCBI Taxonomy" id="2819234"/>
    <lineage>
        <taxon>Bacteria</taxon>
        <taxon>Bacillati</taxon>
        <taxon>Actinomycetota</taxon>
        <taxon>Actinomycetes</taxon>
        <taxon>Micrococcales</taxon>
        <taxon>Cellulomonadaceae</taxon>
        <taxon>Actinotalea</taxon>
    </lineage>
</organism>
<dbReference type="PANTHER" id="PTHR46118:SF4">
    <property type="entry name" value="PROTEIN ABHD11"/>
    <property type="match status" value="1"/>
</dbReference>
<keyword evidence="4" id="KW-1185">Reference proteome</keyword>
<dbReference type="PRINTS" id="PR00111">
    <property type="entry name" value="ABHYDROLASE"/>
</dbReference>
<dbReference type="AlphaFoldDB" id="A0A939LS10"/>
<protein>
    <submittedName>
        <fullName evidence="3">Alpha/beta fold hydrolase</fullName>
    </submittedName>
</protein>
<dbReference type="Proteomes" id="UP000664209">
    <property type="component" value="Unassembled WGS sequence"/>
</dbReference>
<dbReference type="SUPFAM" id="SSF53474">
    <property type="entry name" value="alpha/beta-Hydrolases"/>
    <property type="match status" value="1"/>
</dbReference>
<evidence type="ECO:0000259" key="2">
    <source>
        <dbReference type="Pfam" id="PF00561"/>
    </source>
</evidence>
<reference evidence="3" key="1">
    <citation type="submission" date="2021-03" db="EMBL/GenBank/DDBJ databases">
        <title>Actinotalea soli sp. nov., isolated from soil.</title>
        <authorList>
            <person name="Ping W."/>
            <person name="Zhang J."/>
        </authorList>
    </citation>
    <scope>NUCLEOTIDE SEQUENCE</scope>
    <source>
        <strain evidence="3">BY-33</strain>
    </source>
</reference>
<gene>
    <name evidence="3" type="ORF">J4G33_00550</name>
</gene>
<comment type="caution">
    <text evidence="3">The sequence shown here is derived from an EMBL/GenBank/DDBJ whole genome shotgun (WGS) entry which is preliminary data.</text>
</comment>
<evidence type="ECO:0000256" key="1">
    <source>
        <dbReference type="ARBA" id="ARBA00022801"/>
    </source>
</evidence>
<accession>A0A939LS10</accession>
<evidence type="ECO:0000313" key="4">
    <source>
        <dbReference type="Proteomes" id="UP000664209"/>
    </source>
</evidence>